<organism evidence="16 17">
    <name type="scientific">Pyrobaculum neutrophilum (strain DSM 2338 / JCM 9278 / NBRC 100436 / V24Sta)</name>
    <name type="common">Thermoproteus neutrophilus</name>
    <dbReference type="NCBI Taxonomy" id="444157"/>
    <lineage>
        <taxon>Archaea</taxon>
        <taxon>Thermoproteota</taxon>
        <taxon>Thermoprotei</taxon>
        <taxon>Thermoproteales</taxon>
        <taxon>Thermoproteaceae</taxon>
        <taxon>Pyrobaculum</taxon>
    </lineage>
</organism>
<protein>
    <recommendedName>
        <fullName evidence="5 14">CRISPR-associated exonuclease Cas4</fullName>
        <ecNumber evidence="4 14">3.1.12.1</ecNumber>
    </recommendedName>
</protein>
<keyword evidence="11 14" id="KW-0411">Iron-sulfur</keyword>
<feature type="domain" description="DUF83" evidence="15">
    <location>
        <begin position="8"/>
        <end position="181"/>
    </location>
</feature>
<name>B1YE59_PYRNV</name>
<dbReference type="RefSeq" id="WP_012350491.1">
    <property type="nucleotide sequence ID" value="NC_010525.1"/>
</dbReference>
<dbReference type="PANTHER" id="PTHR36531:SF6">
    <property type="entry name" value="DNA REPLICATION ATP-DEPENDENT HELICASE_NUCLEASE DNA2"/>
    <property type="match status" value="1"/>
</dbReference>
<comment type="cofactor">
    <cofactor evidence="1">
        <name>Mn(2+)</name>
        <dbReference type="ChEBI" id="CHEBI:29035"/>
    </cofactor>
</comment>
<evidence type="ECO:0000256" key="11">
    <source>
        <dbReference type="ARBA" id="ARBA00023014"/>
    </source>
</evidence>
<evidence type="ECO:0000256" key="10">
    <source>
        <dbReference type="ARBA" id="ARBA00023004"/>
    </source>
</evidence>
<evidence type="ECO:0000256" key="13">
    <source>
        <dbReference type="ARBA" id="ARBA00023211"/>
    </source>
</evidence>
<evidence type="ECO:0000313" key="17">
    <source>
        <dbReference type="Proteomes" id="UP000001694"/>
    </source>
</evidence>
<keyword evidence="13 14" id="KW-0464">Manganese</keyword>
<reference evidence="16" key="1">
    <citation type="submission" date="2008-03" db="EMBL/GenBank/DDBJ databases">
        <title>Complete sequence of Thermoproteus neutrophilus V24Sta.</title>
        <authorList>
            <consortium name="US DOE Joint Genome Institute"/>
            <person name="Copeland A."/>
            <person name="Lucas S."/>
            <person name="Lapidus A."/>
            <person name="Glavina del Rio T."/>
            <person name="Dalin E."/>
            <person name="Tice H."/>
            <person name="Bruce D."/>
            <person name="Goodwin L."/>
            <person name="Pitluck S."/>
            <person name="Sims D."/>
            <person name="Brettin T."/>
            <person name="Detter J.C."/>
            <person name="Han C."/>
            <person name="Kuske C.R."/>
            <person name="Schmutz J."/>
            <person name="Larimer F."/>
            <person name="Land M."/>
            <person name="Hauser L."/>
            <person name="Kyrpides N."/>
            <person name="Mikhailova N."/>
            <person name="Biddle J.F."/>
            <person name="Zhang Z."/>
            <person name="Fitz-Gibbon S.T."/>
            <person name="Lowe T.M."/>
            <person name="Saltikov C."/>
            <person name="House C.H."/>
            <person name="Richardson P."/>
        </authorList>
    </citation>
    <scope>NUCLEOTIDE SEQUENCE [LARGE SCALE GENOMIC DNA]</scope>
    <source>
        <strain evidence="16">V24Sta</strain>
    </source>
</reference>
<dbReference type="GO" id="GO:0046872">
    <property type="term" value="F:metal ion binding"/>
    <property type="evidence" value="ECO:0007669"/>
    <property type="project" value="UniProtKB-KW"/>
</dbReference>
<proteinExistence type="inferred from homology"/>
<evidence type="ECO:0000256" key="4">
    <source>
        <dbReference type="ARBA" id="ARBA00012768"/>
    </source>
</evidence>
<evidence type="ECO:0000259" key="15">
    <source>
        <dbReference type="Pfam" id="PF01930"/>
    </source>
</evidence>
<dbReference type="AlphaFoldDB" id="B1YE59"/>
<dbReference type="GeneID" id="6165811"/>
<dbReference type="EMBL" id="CP001014">
    <property type="protein sequence ID" value="ACB40072.1"/>
    <property type="molecule type" value="Genomic_DNA"/>
</dbReference>
<dbReference type="GO" id="GO:0051607">
    <property type="term" value="P:defense response to virus"/>
    <property type="evidence" value="ECO:0007669"/>
    <property type="project" value="UniProtKB-KW"/>
</dbReference>
<comment type="cofactor">
    <cofactor evidence="2">
        <name>[4Fe-4S] cluster</name>
        <dbReference type="ChEBI" id="CHEBI:49883"/>
    </cofactor>
</comment>
<keyword evidence="7 14" id="KW-0479">Metal-binding</keyword>
<keyword evidence="9 14" id="KW-0269">Exonuclease</keyword>
<comment type="cofactor">
    <cofactor evidence="14">
        <name>iron-sulfur cluster</name>
        <dbReference type="ChEBI" id="CHEBI:30408"/>
    </cofactor>
</comment>
<dbReference type="STRING" id="444157.Tneu_1142"/>
<evidence type="ECO:0000256" key="8">
    <source>
        <dbReference type="ARBA" id="ARBA00022801"/>
    </source>
</evidence>
<dbReference type="NCBIfam" id="TIGR00372">
    <property type="entry name" value="cas4"/>
    <property type="match status" value="1"/>
</dbReference>
<dbReference type="OrthoDB" id="26676at2157"/>
<sequence>MQPCINPSLIRQYLYCPMAAYYTATGAPEPPTLRMQKGRELQQEAAQAAAKALGAQKAEYAVHIAAPPLCGTVDAVLWINGRPSPLEVKAAARPRRIPIHHKAQAAAYTAMVQKRYGKAVTTAYIYYAESGHIAHIHITKDLQELLNYAVSRLQQILQGKPPVLNPNPAKCQNCWYRKWCSHLPTTVEKI</sequence>
<keyword evidence="12 14" id="KW-0051">Antiviral defense</keyword>
<evidence type="ECO:0000256" key="12">
    <source>
        <dbReference type="ARBA" id="ARBA00023118"/>
    </source>
</evidence>
<evidence type="ECO:0000256" key="6">
    <source>
        <dbReference type="ARBA" id="ARBA00022722"/>
    </source>
</evidence>
<dbReference type="InterPro" id="IPR022765">
    <property type="entry name" value="Dna2/Cas4_DUF83"/>
</dbReference>
<evidence type="ECO:0000256" key="7">
    <source>
        <dbReference type="ARBA" id="ARBA00022723"/>
    </source>
</evidence>
<evidence type="ECO:0000313" key="16">
    <source>
        <dbReference type="EMBL" id="ACB40072.1"/>
    </source>
</evidence>
<keyword evidence="6 14" id="KW-0540">Nuclease</keyword>
<dbReference type="GO" id="GO:0051536">
    <property type="term" value="F:iron-sulfur cluster binding"/>
    <property type="evidence" value="ECO:0007669"/>
    <property type="project" value="UniProtKB-KW"/>
</dbReference>
<dbReference type="InterPro" id="IPR011604">
    <property type="entry name" value="PDDEXK-like_dom_sf"/>
</dbReference>
<evidence type="ECO:0000256" key="5">
    <source>
        <dbReference type="ARBA" id="ARBA00020049"/>
    </source>
</evidence>
<evidence type="ECO:0000256" key="3">
    <source>
        <dbReference type="ARBA" id="ARBA00009189"/>
    </source>
</evidence>
<dbReference type="Pfam" id="PF01930">
    <property type="entry name" value="Cas_Cas4"/>
    <property type="match status" value="1"/>
</dbReference>
<keyword evidence="17" id="KW-1185">Reference proteome</keyword>
<comment type="similarity">
    <text evidence="3 14">Belongs to the CRISPR-associated exonuclease Cas4 family.</text>
</comment>
<keyword evidence="8 14" id="KW-0378">Hydrolase</keyword>
<dbReference type="EC" id="3.1.12.1" evidence="4 14"/>
<dbReference type="KEGG" id="tne:Tneu_1142"/>
<evidence type="ECO:0000256" key="9">
    <source>
        <dbReference type="ARBA" id="ARBA00022839"/>
    </source>
</evidence>
<dbReference type="PANTHER" id="PTHR36531">
    <property type="entry name" value="CRISPR-ASSOCIATED EXONUCLEASE CAS4"/>
    <property type="match status" value="1"/>
</dbReference>
<dbReference type="GO" id="GO:0004527">
    <property type="term" value="F:exonuclease activity"/>
    <property type="evidence" value="ECO:0007669"/>
    <property type="project" value="UniProtKB-KW"/>
</dbReference>
<dbReference type="Proteomes" id="UP000001694">
    <property type="component" value="Chromosome"/>
</dbReference>
<evidence type="ECO:0000256" key="2">
    <source>
        <dbReference type="ARBA" id="ARBA00001966"/>
    </source>
</evidence>
<dbReference type="InterPro" id="IPR051827">
    <property type="entry name" value="Cas4_exonuclease"/>
</dbReference>
<dbReference type="InterPro" id="IPR013343">
    <property type="entry name" value="CRISPR-assoc_prot_Cas4"/>
</dbReference>
<dbReference type="eggNOG" id="arCOG00786">
    <property type="taxonomic scope" value="Archaea"/>
</dbReference>
<dbReference type="HOGENOM" id="CLU_102055_2_0_2"/>
<comment type="function">
    <text evidence="14">CRISPR (clustered regularly interspaced short palindromic repeat) is an adaptive immune system that provides protection against mobile genetic elements (viruses, transposable elements and conjugative plasmids). CRISPR clusters contain sequences complementary to antecedent mobile elements and target invading nucleic acids. CRISPR clusters are transcribed and processed into CRISPR RNA (crRNA).</text>
</comment>
<comment type="cofactor">
    <cofactor evidence="14">
        <name>Mg(2+)</name>
        <dbReference type="ChEBI" id="CHEBI:18420"/>
    </cofactor>
    <cofactor evidence="14">
        <name>Mn(2+)</name>
        <dbReference type="ChEBI" id="CHEBI:29035"/>
    </cofactor>
    <text evidence="14">Mg(2+) or Mn(2+) required for ssDNA cleavage activity.</text>
</comment>
<evidence type="ECO:0000256" key="14">
    <source>
        <dbReference type="RuleBase" id="RU365022"/>
    </source>
</evidence>
<dbReference type="Gene3D" id="3.90.320.10">
    <property type="match status" value="1"/>
</dbReference>
<keyword evidence="10 14" id="KW-0408">Iron</keyword>
<accession>B1YE59</accession>
<evidence type="ECO:0000256" key="1">
    <source>
        <dbReference type="ARBA" id="ARBA00001936"/>
    </source>
</evidence>
<gene>
    <name evidence="16" type="ordered locus">Tneu_1142</name>
</gene>